<keyword evidence="2" id="KW-1185">Reference proteome</keyword>
<proteinExistence type="predicted"/>
<protein>
    <submittedName>
        <fullName evidence="1">Uncharacterized protein</fullName>
    </submittedName>
</protein>
<sequence length="57" mass="5934">MLNHAAKTRQRTQRSTKAQIAAIIAGCALVAGGVSAVEINMLNNSQPDTSVSTQIVP</sequence>
<dbReference type="Proteomes" id="UP001448858">
    <property type="component" value="Chromosome"/>
</dbReference>
<gene>
    <name evidence="1" type="ORF">AAE021_08670</name>
</gene>
<evidence type="ECO:0000313" key="2">
    <source>
        <dbReference type="Proteomes" id="UP001448858"/>
    </source>
</evidence>
<accession>A0ABZ3A1E4</accession>
<reference evidence="1 2" key="1">
    <citation type="submission" date="2024-04" db="EMBL/GenBank/DDBJ databases">
        <title>Arthrobacter sp. from Plains bison fecal sample.</title>
        <authorList>
            <person name="Ruzzini A."/>
        </authorList>
    </citation>
    <scope>NUCLEOTIDE SEQUENCE [LARGE SCALE GENOMIC DNA]</scope>
    <source>
        <strain evidence="1 2">EINP1</strain>
    </source>
</reference>
<evidence type="ECO:0000313" key="1">
    <source>
        <dbReference type="EMBL" id="WZP17611.1"/>
    </source>
</evidence>
<dbReference type="RefSeq" id="WP_342025207.1">
    <property type="nucleotide sequence ID" value="NZ_CP151657.1"/>
</dbReference>
<dbReference type="EMBL" id="CP151657">
    <property type="protein sequence ID" value="WZP17611.1"/>
    <property type="molecule type" value="Genomic_DNA"/>
</dbReference>
<name>A0ABZ3A1E4_9MICC</name>
<organism evidence="1 2">
    <name type="scientific">Arthrobacter citreus</name>
    <dbReference type="NCBI Taxonomy" id="1670"/>
    <lineage>
        <taxon>Bacteria</taxon>
        <taxon>Bacillati</taxon>
        <taxon>Actinomycetota</taxon>
        <taxon>Actinomycetes</taxon>
        <taxon>Micrococcales</taxon>
        <taxon>Micrococcaceae</taxon>
        <taxon>Arthrobacter</taxon>
    </lineage>
</organism>